<evidence type="ECO:0000256" key="4">
    <source>
        <dbReference type="ARBA" id="ARBA00023125"/>
    </source>
</evidence>
<name>A0A671VAI4_SPAAU</name>
<dbReference type="FunFam" id="1.10.10.60:FF:000129">
    <property type="entry name" value="Telomeric repeat-binding factor 2"/>
    <property type="match status" value="1"/>
</dbReference>
<reference evidence="9" key="1">
    <citation type="submission" date="2021-04" db="EMBL/GenBank/DDBJ databases">
        <authorList>
            <consortium name="Wellcome Sanger Institute Data Sharing"/>
        </authorList>
    </citation>
    <scope>NUCLEOTIDE SEQUENCE [LARGE SCALE GENOMIC DNA]</scope>
</reference>
<protein>
    <submittedName>
        <fullName evidence="9">Uncharacterized protein</fullName>
    </submittedName>
</protein>
<dbReference type="GO" id="GO:1905839">
    <property type="term" value="P:negative regulation of telomeric D-loop disassembly"/>
    <property type="evidence" value="ECO:0007669"/>
    <property type="project" value="TreeGrafter"/>
</dbReference>
<dbReference type="AlphaFoldDB" id="A0A671VAI4"/>
<dbReference type="SMART" id="SM00717">
    <property type="entry name" value="SANT"/>
    <property type="match status" value="1"/>
</dbReference>
<dbReference type="Gene3D" id="1.10.10.60">
    <property type="entry name" value="Homeodomain-like"/>
    <property type="match status" value="1"/>
</dbReference>
<dbReference type="PROSITE" id="PS51294">
    <property type="entry name" value="HTH_MYB"/>
    <property type="match status" value="1"/>
</dbReference>
<dbReference type="GO" id="GO:0031848">
    <property type="term" value="P:protection from non-homologous end joining at telomere"/>
    <property type="evidence" value="ECO:0007669"/>
    <property type="project" value="InterPro"/>
</dbReference>
<dbReference type="InParanoid" id="A0A671VAI4"/>
<keyword evidence="6" id="KW-0131">Cell cycle</keyword>
<dbReference type="PROSITE" id="PS50090">
    <property type="entry name" value="MYB_LIKE"/>
    <property type="match status" value="1"/>
</dbReference>
<evidence type="ECO:0000313" key="10">
    <source>
        <dbReference type="Proteomes" id="UP000472265"/>
    </source>
</evidence>
<dbReference type="PANTHER" id="PTHR46833">
    <property type="entry name" value="TELOMERIC REPEAT-BINDING FACTOR 2 TERF2"/>
    <property type="match status" value="1"/>
</dbReference>
<evidence type="ECO:0000259" key="7">
    <source>
        <dbReference type="PROSITE" id="PS50090"/>
    </source>
</evidence>
<dbReference type="GO" id="GO:0061820">
    <property type="term" value="P:telomeric D-loop disassembly"/>
    <property type="evidence" value="ECO:0007669"/>
    <property type="project" value="TreeGrafter"/>
</dbReference>
<dbReference type="GO" id="GO:0070198">
    <property type="term" value="P:protein localization to chromosome, telomeric region"/>
    <property type="evidence" value="ECO:0007669"/>
    <property type="project" value="TreeGrafter"/>
</dbReference>
<dbReference type="GO" id="GO:0070187">
    <property type="term" value="C:shelterin complex"/>
    <property type="evidence" value="ECO:0007669"/>
    <property type="project" value="TreeGrafter"/>
</dbReference>
<dbReference type="InterPro" id="IPR017930">
    <property type="entry name" value="Myb_dom"/>
</dbReference>
<dbReference type="InterPro" id="IPR030657">
    <property type="entry name" value="TERF2"/>
</dbReference>
<keyword evidence="5" id="KW-0539">Nucleus</keyword>
<comment type="subcellular location">
    <subcellularLocation>
        <location evidence="1">Chromosome</location>
        <location evidence="1">Telomere</location>
    </subcellularLocation>
</comment>
<dbReference type="GO" id="GO:0005654">
    <property type="term" value="C:nucleoplasm"/>
    <property type="evidence" value="ECO:0007669"/>
    <property type="project" value="UniProtKB-ARBA"/>
</dbReference>
<dbReference type="InterPro" id="IPR001005">
    <property type="entry name" value="SANT/Myb"/>
</dbReference>
<evidence type="ECO:0000313" key="9">
    <source>
        <dbReference type="Ensembl" id="ENSSAUP00010023833.1"/>
    </source>
</evidence>
<dbReference type="PANTHER" id="PTHR46833:SF1">
    <property type="entry name" value="TELOMERIC REPEAT-BINDING FACTOR 2"/>
    <property type="match status" value="1"/>
</dbReference>
<organism evidence="9 10">
    <name type="scientific">Sparus aurata</name>
    <name type="common">Gilthead sea bream</name>
    <dbReference type="NCBI Taxonomy" id="8175"/>
    <lineage>
        <taxon>Eukaryota</taxon>
        <taxon>Metazoa</taxon>
        <taxon>Chordata</taxon>
        <taxon>Craniata</taxon>
        <taxon>Vertebrata</taxon>
        <taxon>Euteleostomi</taxon>
        <taxon>Actinopterygii</taxon>
        <taxon>Neopterygii</taxon>
        <taxon>Teleostei</taxon>
        <taxon>Neoteleostei</taxon>
        <taxon>Acanthomorphata</taxon>
        <taxon>Eupercaria</taxon>
        <taxon>Spariformes</taxon>
        <taxon>Sparidae</taxon>
        <taxon>Sparus</taxon>
    </lineage>
</organism>
<dbReference type="GO" id="GO:0031627">
    <property type="term" value="P:telomeric loop formation"/>
    <property type="evidence" value="ECO:0007669"/>
    <property type="project" value="TreeGrafter"/>
</dbReference>
<sequence>MQRRPIEVLCKQTDKNKMKLCCRSYGRWTESETQKLKEGVRKFGEGNWSKIKSYYSFENRTNINLKDRWRTLKKSKMV</sequence>
<dbReference type="InterPro" id="IPR009057">
    <property type="entry name" value="Homeodomain-like_sf"/>
</dbReference>
<evidence type="ECO:0000256" key="3">
    <source>
        <dbReference type="ARBA" id="ARBA00022895"/>
    </source>
</evidence>
<dbReference type="GO" id="GO:0032210">
    <property type="term" value="P:regulation of telomere maintenance via telomerase"/>
    <property type="evidence" value="ECO:0007669"/>
    <property type="project" value="TreeGrafter"/>
</dbReference>
<keyword evidence="2" id="KW-0158">Chromosome</keyword>
<evidence type="ECO:0000256" key="1">
    <source>
        <dbReference type="ARBA" id="ARBA00004574"/>
    </source>
</evidence>
<feature type="domain" description="HTH myb-type" evidence="8">
    <location>
        <begin position="26"/>
        <end position="77"/>
    </location>
</feature>
<dbReference type="Ensembl" id="ENSSAUT00010025181.1">
    <property type="protein sequence ID" value="ENSSAUP00010023833.1"/>
    <property type="gene ID" value="ENSSAUG00010010470.1"/>
</dbReference>
<evidence type="ECO:0000256" key="5">
    <source>
        <dbReference type="ARBA" id="ARBA00023242"/>
    </source>
</evidence>
<dbReference type="CDD" id="cd11660">
    <property type="entry name" value="SANT_TRF"/>
    <property type="match status" value="1"/>
</dbReference>
<evidence type="ECO:0000256" key="2">
    <source>
        <dbReference type="ARBA" id="ARBA00022454"/>
    </source>
</evidence>
<reference evidence="9" key="3">
    <citation type="submission" date="2025-09" db="UniProtKB">
        <authorList>
            <consortium name="Ensembl"/>
        </authorList>
    </citation>
    <scope>IDENTIFICATION</scope>
</reference>
<dbReference type="GO" id="GO:0032208">
    <property type="term" value="P:negative regulation of telomere maintenance via recombination"/>
    <property type="evidence" value="ECO:0007669"/>
    <property type="project" value="TreeGrafter"/>
</dbReference>
<dbReference type="Pfam" id="PF00249">
    <property type="entry name" value="Myb_DNA-binding"/>
    <property type="match status" value="1"/>
</dbReference>
<dbReference type="GO" id="GO:0003691">
    <property type="term" value="F:double-stranded telomeric DNA binding"/>
    <property type="evidence" value="ECO:0007669"/>
    <property type="project" value="TreeGrafter"/>
</dbReference>
<evidence type="ECO:0000259" key="8">
    <source>
        <dbReference type="PROSITE" id="PS51294"/>
    </source>
</evidence>
<keyword evidence="3" id="KW-0779">Telomere</keyword>
<keyword evidence="4" id="KW-0238">DNA-binding</keyword>
<dbReference type="SUPFAM" id="SSF46689">
    <property type="entry name" value="Homeodomain-like"/>
    <property type="match status" value="1"/>
</dbReference>
<dbReference type="GeneTree" id="ENSGT00940000179685"/>
<dbReference type="GO" id="GO:0098505">
    <property type="term" value="F:G-rich strand telomeric DNA binding"/>
    <property type="evidence" value="ECO:0007669"/>
    <property type="project" value="TreeGrafter"/>
</dbReference>
<dbReference type="GO" id="GO:0003720">
    <property type="term" value="F:telomerase activity"/>
    <property type="evidence" value="ECO:0007669"/>
    <property type="project" value="TreeGrafter"/>
</dbReference>
<dbReference type="OMA" id="WAMILSE"/>
<accession>A0A671VAI4</accession>
<proteinExistence type="predicted"/>
<reference evidence="9" key="2">
    <citation type="submission" date="2025-08" db="UniProtKB">
        <authorList>
            <consortium name="Ensembl"/>
        </authorList>
    </citation>
    <scope>IDENTIFICATION</scope>
</reference>
<feature type="domain" description="Myb-like" evidence="7">
    <location>
        <begin position="26"/>
        <end position="73"/>
    </location>
</feature>
<dbReference type="Proteomes" id="UP000472265">
    <property type="component" value="Chromosome 4"/>
</dbReference>
<keyword evidence="10" id="KW-1185">Reference proteome</keyword>
<evidence type="ECO:0000256" key="6">
    <source>
        <dbReference type="ARBA" id="ARBA00023306"/>
    </source>
</evidence>